<evidence type="ECO:0000256" key="3">
    <source>
        <dbReference type="ARBA" id="ARBA00022475"/>
    </source>
</evidence>
<proteinExistence type="predicted"/>
<dbReference type="InterPro" id="IPR000515">
    <property type="entry name" value="MetI-like"/>
</dbReference>
<gene>
    <name evidence="9" type="ORF">UFOPK1412_00268</name>
</gene>
<evidence type="ECO:0000256" key="5">
    <source>
        <dbReference type="ARBA" id="ARBA00022989"/>
    </source>
</evidence>
<evidence type="ECO:0000259" key="8">
    <source>
        <dbReference type="PROSITE" id="PS50928"/>
    </source>
</evidence>
<protein>
    <submittedName>
        <fullName evidence="9">Unannotated protein</fullName>
    </submittedName>
</protein>
<accession>A0A6J6B7H2</accession>
<dbReference type="InterPro" id="IPR035906">
    <property type="entry name" value="MetI-like_sf"/>
</dbReference>
<dbReference type="Pfam" id="PF00528">
    <property type="entry name" value="BPD_transp_1"/>
    <property type="match status" value="1"/>
</dbReference>
<keyword evidence="3" id="KW-1003">Cell membrane</keyword>
<evidence type="ECO:0000256" key="4">
    <source>
        <dbReference type="ARBA" id="ARBA00022692"/>
    </source>
</evidence>
<name>A0A6J6B7H2_9ZZZZ</name>
<feature type="transmembrane region" description="Helical" evidence="7">
    <location>
        <begin position="162"/>
        <end position="181"/>
    </location>
</feature>
<evidence type="ECO:0000256" key="1">
    <source>
        <dbReference type="ARBA" id="ARBA00004651"/>
    </source>
</evidence>
<keyword evidence="2" id="KW-0813">Transport</keyword>
<evidence type="ECO:0000256" key="2">
    <source>
        <dbReference type="ARBA" id="ARBA00022448"/>
    </source>
</evidence>
<feature type="transmembrane region" description="Helical" evidence="7">
    <location>
        <begin position="37"/>
        <end position="57"/>
    </location>
</feature>
<sequence>MSTMTLENREKLEAQSLQARRKKRWNNFLHMVGNHSLLIALSAIFIMPLYLVIVLSLMSKGQAETRSLWPHPFVWSNYVTVFTAVPFLKWTLNTLFVALMGTIGTVVSSVPPAYVLSRLQWKGRQTTFIILLSTMMLPGQVTMIPVYIIFSRLHWIPSFLPLIVPSFFSSAFSVFLLRQFFTSIPDEISDAARIDGCSEFKLMMKIIVPLAKPAIMAIALFAFLGSWNDFFGPLLYIVENEDLWTLGIGLNAFQGIHHVDKNMMMTASALFMAPVIIIFFFSQKVFIEGVTLTGVKG</sequence>
<dbReference type="EMBL" id="CAEZSI010000021">
    <property type="protein sequence ID" value="CAB4534358.1"/>
    <property type="molecule type" value="Genomic_DNA"/>
</dbReference>
<feature type="transmembrane region" description="Helical" evidence="7">
    <location>
        <begin position="202"/>
        <end position="224"/>
    </location>
</feature>
<dbReference type="GO" id="GO:0005886">
    <property type="term" value="C:plasma membrane"/>
    <property type="evidence" value="ECO:0007669"/>
    <property type="project" value="UniProtKB-SubCell"/>
</dbReference>
<dbReference type="CDD" id="cd06261">
    <property type="entry name" value="TM_PBP2"/>
    <property type="match status" value="1"/>
</dbReference>
<reference evidence="9" key="1">
    <citation type="submission" date="2020-05" db="EMBL/GenBank/DDBJ databases">
        <authorList>
            <person name="Chiriac C."/>
            <person name="Salcher M."/>
            <person name="Ghai R."/>
            <person name="Kavagutti S V."/>
        </authorList>
    </citation>
    <scope>NUCLEOTIDE SEQUENCE</scope>
</reference>
<dbReference type="PROSITE" id="PS50928">
    <property type="entry name" value="ABC_TM1"/>
    <property type="match status" value="1"/>
</dbReference>
<feature type="transmembrane region" description="Helical" evidence="7">
    <location>
        <begin position="263"/>
        <end position="281"/>
    </location>
</feature>
<feature type="transmembrane region" description="Helical" evidence="7">
    <location>
        <begin position="94"/>
        <end position="116"/>
    </location>
</feature>
<evidence type="ECO:0000256" key="6">
    <source>
        <dbReference type="ARBA" id="ARBA00023136"/>
    </source>
</evidence>
<feature type="domain" description="ABC transmembrane type-1" evidence="8">
    <location>
        <begin position="91"/>
        <end position="282"/>
    </location>
</feature>
<keyword evidence="6 7" id="KW-0472">Membrane</keyword>
<keyword evidence="5 7" id="KW-1133">Transmembrane helix</keyword>
<dbReference type="Gene3D" id="1.10.3720.10">
    <property type="entry name" value="MetI-like"/>
    <property type="match status" value="1"/>
</dbReference>
<dbReference type="PANTHER" id="PTHR43744">
    <property type="entry name" value="ABC TRANSPORTER PERMEASE PROTEIN MG189-RELATED-RELATED"/>
    <property type="match status" value="1"/>
</dbReference>
<evidence type="ECO:0000256" key="7">
    <source>
        <dbReference type="SAM" id="Phobius"/>
    </source>
</evidence>
<comment type="subcellular location">
    <subcellularLocation>
        <location evidence="1">Cell membrane</location>
        <topology evidence="1">Multi-pass membrane protein</topology>
    </subcellularLocation>
</comment>
<feature type="transmembrane region" description="Helical" evidence="7">
    <location>
        <begin position="128"/>
        <end position="150"/>
    </location>
</feature>
<dbReference type="AlphaFoldDB" id="A0A6J6B7H2"/>
<keyword evidence="4 7" id="KW-0812">Transmembrane</keyword>
<dbReference type="GO" id="GO:0055085">
    <property type="term" value="P:transmembrane transport"/>
    <property type="evidence" value="ECO:0007669"/>
    <property type="project" value="InterPro"/>
</dbReference>
<organism evidence="9">
    <name type="scientific">freshwater metagenome</name>
    <dbReference type="NCBI Taxonomy" id="449393"/>
    <lineage>
        <taxon>unclassified sequences</taxon>
        <taxon>metagenomes</taxon>
        <taxon>ecological metagenomes</taxon>
    </lineage>
</organism>
<dbReference type="PANTHER" id="PTHR43744:SF12">
    <property type="entry name" value="ABC TRANSPORTER PERMEASE PROTEIN MG189-RELATED"/>
    <property type="match status" value="1"/>
</dbReference>
<dbReference type="SUPFAM" id="SSF161098">
    <property type="entry name" value="MetI-like"/>
    <property type="match status" value="1"/>
</dbReference>
<evidence type="ECO:0000313" key="9">
    <source>
        <dbReference type="EMBL" id="CAB4534358.1"/>
    </source>
</evidence>